<dbReference type="InterPro" id="IPR016032">
    <property type="entry name" value="Sig_transdc_resp-reg_C-effctor"/>
</dbReference>
<accession>A0A1I6MHH7</accession>
<evidence type="ECO:0000313" key="2">
    <source>
        <dbReference type="Proteomes" id="UP000198926"/>
    </source>
</evidence>
<protein>
    <submittedName>
        <fullName evidence="1">DNA-binding transcriptional regulator, CsgD family</fullName>
    </submittedName>
</protein>
<dbReference type="InterPro" id="IPR036388">
    <property type="entry name" value="WH-like_DNA-bd_sf"/>
</dbReference>
<dbReference type="Gene3D" id="3.30.450.80">
    <property type="entry name" value="Transcription factor LuxR-like, autoinducer-binding domain"/>
    <property type="match status" value="1"/>
</dbReference>
<name>A0A1I6MHH7_9RHOB</name>
<dbReference type="STRING" id="1123755.SAMN05444714_1813"/>
<gene>
    <name evidence="1" type="ORF">SAMN05444714_1813</name>
</gene>
<proteinExistence type="predicted"/>
<dbReference type="GO" id="GO:0006355">
    <property type="term" value="P:regulation of DNA-templated transcription"/>
    <property type="evidence" value="ECO:0007669"/>
    <property type="project" value="InterPro"/>
</dbReference>
<dbReference type="EMBL" id="FOZM01000001">
    <property type="protein sequence ID" value="SFS15154.1"/>
    <property type="molecule type" value="Genomic_DNA"/>
</dbReference>
<reference evidence="1 2" key="1">
    <citation type="submission" date="2016-10" db="EMBL/GenBank/DDBJ databases">
        <authorList>
            <person name="de Groot N.N."/>
        </authorList>
    </citation>
    <scope>NUCLEOTIDE SEQUENCE [LARGE SCALE GENOMIC DNA]</scope>
    <source>
        <strain evidence="1 2">DSM 29433</strain>
    </source>
</reference>
<dbReference type="OrthoDB" id="7692966at2"/>
<dbReference type="SUPFAM" id="SSF46894">
    <property type="entry name" value="C-terminal effector domain of the bipartite response regulators"/>
    <property type="match status" value="1"/>
</dbReference>
<organism evidence="1 2">
    <name type="scientific">Yoonia litorea</name>
    <dbReference type="NCBI Taxonomy" id="1123755"/>
    <lineage>
        <taxon>Bacteria</taxon>
        <taxon>Pseudomonadati</taxon>
        <taxon>Pseudomonadota</taxon>
        <taxon>Alphaproteobacteria</taxon>
        <taxon>Rhodobacterales</taxon>
        <taxon>Paracoccaceae</taxon>
        <taxon>Yoonia</taxon>
    </lineage>
</organism>
<dbReference type="Proteomes" id="UP000198926">
    <property type="component" value="Unassembled WGS sequence"/>
</dbReference>
<dbReference type="RefSeq" id="WP_090206649.1">
    <property type="nucleotide sequence ID" value="NZ_FOZM01000001.1"/>
</dbReference>
<dbReference type="AlphaFoldDB" id="A0A1I6MHH7"/>
<dbReference type="Gene3D" id="1.10.10.10">
    <property type="entry name" value="Winged helix-like DNA-binding domain superfamily/Winged helix DNA-binding domain"/>
    <property type="match status" value="1"/>
</dbReference>
<dbReference type="InterPro" id="IPR036693">
    <property type="entry name" value="TF_LuxR_autoind-bd_dom_sf"/>
</dbReference>
<dbReference type="GO" id="GO:0003677">
    <property type="term" value="F:DNA binding"/>
    <property type="evidence" value="ECO:0007669"/>
    <property type="project" value="UniProtKB-KW"/>
</dbReference>
<keyword evidence="2" id="KW-1185">Reference proteome</keyword>
<evidence type="ECO:0000313" key="1">
    <source>
        <dbReference type="EMBL" id="SFS15154.1"/>
    </source>
</evidence>
<keyword evidence="1" id="KW-0238">DNA-binding</keyword>
<sequence length="251" mass="27764">MNGNTRYANLLIDVADALASGQTSEDAWWTANRIARQLGANALNAGAFSVAGQNIQWMRSTMDPLWLEEYADQAMFEVDSVLASAMAGRAPAHFDVQLQDRHRDGEPRSGALFSGMMTYDYRFIIAHSWFHDDTGVCLALSCKDDPQDMFGLGTARAFSVVSAMMAERITAPGAEVFEAWAYSSNWQMLNVAERDILAFMANGMTVSEVADEVLLTEFETHRLIHQARLKMKAKTTEQALALAIQRGLVTL</sequence>